<dbReference type="InterPro" id="IPR003305">
    <property type="entry name" value="CenC_carb-bd"/>
</dbReference>
<evidence type="ECO:0000256" key="4">
    <source>
        <dbReference type="ARBA" id="ARBA00022651"/>
    </source>
</evidence>
<organism evidence="17 18">
    <name type="scientific">Paenibacillus lentus</name>
    <dbReference type="NCBI Taxonomy" id="1338368"/>
    <lineage>
        <taxon>Bacteria</taxon>
        <taxon>Bacillati</taxon>
        <taxon>Bacillota</taxon>
        <taxon>Bacilli</taxon>
        <taxon>Bacillales</taxon>
        <taxon>Paenibacillaceae</taxon>
        <taxon>Paenibacillus</taxon>
    </lineage>
</organism>
<dbReference type="Pfam" id="PF00331">
    <property type="entry name" value="Glyco_hydro_10"/>
    <property type="match status" value="1"/>
</dbReference>
<dbReference type="InterPro" id="IPR031158">
    <property type="entry name" value="GH10_AS"/>
</dbReference>
<dbReference type="PROSITE" id="PS51760">
    <property type="entry name" value="GH10_2"/>
    <property type="match status" value="1"/>
</dbReference>
<feature type="domain" description="GH10" evidence="16">
    <location>
        <begin position="365"/>
        <end position="698"/>
    </location>
</feature>
<feature type="compositionally biased region" description="Low complexity" evidence="13">
    <location>
        <begin position="924"/>
        <end position="946"/>
    </location>
</feature>
<evidence type="ECO:0000256" key="12">
    <source>
        <dbReference type="RuleBase" id="RU361174"/>
    </source>
</evidence>
<dbReference type="InterPro" id="IPR044846">
    <property type="entry name" value="GH10"/>
</dbReference>
<comment type="similarity">
    <text evidence="3 12">Belongs to the glycosyl hydrolase 10 (cellulase F) family.</text>
</comment>
<keyword evidence="5 14" id="KW-0732">Signal</keyword>
<dbReference type="CDD" id="cd00005">
    <property type="entry name" value="CBM9_like_1"/>
    <property type="match status" value="1"/>
</dbReference>
<protein>
    <recommendedName>
        <fullName evidence="12">Beta-xylanase</fullName>
        <ecNumber evidence="12">3.2.1.8</ecNumber>
    </recommendedName>
</protein>
<dbReference type="InterPro" id="IPR001119">
    <property type="entry name" value="SLH_dom"/>
</dbReference>
<dbReference type="RefSeq" id="WP_125081489.1">
    <property type="nucleotide sequence ID" value="NZ_CP034248.1"/>
</dbReference>
<feature type="region of interest" description="Disordered" evidence="13">
    <location>
        <begin position="896"/>
        <end position="956"/>
    </location>
</feature>
<feature type="signal peptide" evidence="14">
    <location>
        <begin position="1"/>
        <end position="27"/>
    </location>
</feature>
<dbReference type="InterPro" id="IPR010502">
    <property type="entry name" value="Carb-bd_dom_fam9"/>
</dbReference>
<dbReference type="Pfam" id="PF02018">
    <property type="entry name" value="CBM_4_9"/>
    <property type="match status" value="1"/>
</dbReference>
<keyword evidence="4 17" id="KW-0858">Xylan degradation</keyword>
<evidence type="ECO:0000256" key="8">
    <source>
        <dbReference type="ARBA" id="ARBA00023277"/>
    </source>
</evidence>
<dbReference type="KEGG" id="plen:EIM92_03425"/>
<comment type="pathway">
    <text evidence="2">Glycan degradation; xylan degradation.</text>
</comment>
<dbReference type="PRINTS" id="PR00134">
    <property type="entry name" value="GLHYDRLASE10"/>
</dbReference>
<dbReference type="Proteomes" id="UP000273145">
    <property type="component" value="Chromosome"/>
</dbReference>
<dbReference type="Pfam" id="PF00395">
    <property type="entry name" value="SLH"/>
    <property type="match status" value="3"/>
</dbReference>
<dbReference type="SUPFAM" id="SSF49344">
    <property type="entry name" value="CBD9-like"/>
    <property type="match status" value="1"/>
</dbReference>
<evidence type="ECO:0000256" key="10">
    <source>
        <dbReference type="ARBA" id="ARBA00023326"/>
    </source>
</evidence>
<keyword evidence="10 12" id="KW-0624">Polysaccharide degradation</keyword>
<feature type="domain" description="SLH" evidence="15">
    <location>
        <begin position="1164"/>
        <end position="1223"/>
    </location>
</feature>
<evidence type="ECO:0000256" key="3">
    <source>
        <dbReference type="ARBA" id="ARBA00007495"/>
    </source>
</evidence>
<keyword evidence="8 12" id="KW-0119">Carbohydrate metabolism</keyword>
<evidence type="ECO:0000256" key="9">
    <source>
        <dbReference type="ARBA" id="ARBA00023295"/>
    </source>
</evidence>
<feature type="region of interest" description="Disordered" evidence="13">
    <location>
        <begin position="192"/>
        <end position="221"/>
    </location>
</feature>
<keyword evidence="7 12" id="KW-0378">Hydrolase</keyword>
<evidence type="ECO:0000256" key="1">
    <source>
        <dbReference type="ARBA" id="ARBA00000681"/>
    </source>
</evidence>
<dbReference type="Gene3D" id="2.60.120.260">
    <property type="entry name" value="Galactose-binding domain-like"/>
    <property type="match status" value="2"/>
</dbReference>
<dbReference type="SUPFAM" id="SSF51445">
    <property type="entry name" value="(Trans)glycosidases"/>
    <property type="match status" value="1"/>
</dbReference>
<keyword evidence="9 12" id="KW-0326">Glycosidase</keyword>
<evidence type="ECO:0000256" key="7">
    <source>
        <dbReference type="ARBA" id="ARBA00022801"/>
    </source>
</evidence>
<evidence type="ECO:0000256" key="11">
    <source>
        <dbReference type="PROSITE-ProRule" id="PRU10061"/>
    </source>
</evidence>
<dbReference type="GO" id="GO:0031176">
    <property type="term" value="F:endo-1,4-beta-xylanase activity"/>
    <property type="evidence" value="ECO:0007669"/>
    <property type="project" value="UniProtKB-EC"/>
</dbReference>
<feature type="chain" id="PRO_5038817621" description="Beta-xylanase" evidence="14">
    <location>
        <begin position="28"/>
        <end position="1345"/>
    </location>
</feature>
<gene>
    <name evidence="17" type="ORF">EIM92_03425</name>
</gene>
<evidence type="ECO:0000256" key="13">
    <source>
        <dbReference type="SAM" id="MobiDB-lite"/>
    </source>
</evidence>
<evidence type="ECO:0000256" key="2">
    <source>
        <dbReference type="ARBA" id="ARBA00004851"/>
    </source>
</evidence>
<dbReference type="SMART" id="SM00633">
    <property type="entry name" value="Glyco_10"/>
    <property type="match status" value="1"/>
</dbReference>
<dbReference type="Gene3D" id="3.20.20.80">
    <property type="entry name" value="Glycosidases"/>
    <property type="match status" value="1"/>
</dbReference>
<dbReference type="EMBL" id="CP034248">
    <property type="protein sequence ID" value="AZK45370.1"/>
    <property type="molecule type" value="Genomic_DNA"/>
</dbReference>
<dbReference type="GO" id="GO:0030246">
    <property type="term" value="F:carbohydrate binding"/>
    <property type="evidence" value="ECO:0007669"/>
    <property type="project" value="InterPro"/>
</dbReference>
<dbReference type="OrthoDB" id="9809277at2"/>
<accession>A0A3S8RQY7</accession>
<proteinExistence type="inferred from homology"/>
<dbReference type="PROSITE" id="PS51272">
    <property type="entry name" value="SLH"/>
    <property type="match status" value="3"/>
</dbReference>
<keyword evidence="18" id="KW-1185">Reference proteome</keyword>
<evidence type="ECO:0000259" key="15">
    <source>
        <dbReference type="PROSITE" id="PS51272"/>
    </source>
</evidence>
<reference evidence="17 18" key="1">
    <citation type="submission" date="2018-11" db="EMBL/GenBank/DDBJ databases">
        <title>Genome sequencing of Paenibacillus lentus DSM25539(T).</title>
        <authorList>
            <person name="Kook J.-K."/>
            <person name="Park S.-N."/>
            <person name="Lim Y.K."/>
        </authorList>
    </citation>
    <scope>NUCLEOTIDE SEQUENCE [LARGE SCALE GENOMIC DNA]</scope>
    <source>
        <strain evidence="17 18">DSM 25539</strain>
    </source>
</reference>
<evidence type="ECO:0000259" key="16">
    <source>
        <dbReference type="PROSITE" id="PS51760"/>
    </source>
</evidence>
<dbReference type="UniPathway" id="UPA00114"/>
<dbReference type="PANTHER" id="PTHR31490">
    <property type="entry name" value="GLYCOSYL HYDROLASE"/>
    <property type="match status" value="1"/>
</dbReference>
<dbReference type="Pfam" id="PF06452">
    <property type="entry name" value="CBM9_1"/>
    <property type="match status" value="1"/>
</dbReference>
<evidence type="ECO:0000313" key="17">
    <source>
        <dbReference type="EMBL" id="AZK45370.1"/>
    </source>
</evidence>
<evidence type="ECO:0000256" key="14">
    <source>
        <dbReference type="SAM" id="SignalP"/>
    </source>
</evidence>
<evidence type="ECO:0000256" key="6">
    <source>
        <dbReference type="ARBA" id="ARBA00022737"/>
    </source>
</evidence>
<dbReference type="PROSITE" id="PS00591">
    <property type="entry name" value="GH10_1"/>
    <property type="match status" value="1"/>
</dbReference>
<feature type="domain" description="SLH" evidence="15">
    <location>
        <begin position="1291"/>
        <end position="1345"/>
    </location>
</feature>
<evidence type="ECO:0000313" key="18">
    <source>
        <dbReference type="Proteomes" id="UP000273145"/>
    </source>
</evidence>
<feature type="domain" description="SLH" evidence="15">
    <location>
        <begin position="1225"/>
        <end position="1288"/>
    </location>
</feature>
<dbReference type="InterPro" id="IPR008979">
    <property type="entry name" value="Galactose-bd-like_sf"/>
</dbReference>
<name>A0A3S8RQY7_9BACL</name>
<dbReference type="PANTHER" id="PTHR31490:SF90">
    <property type="entry name" value="ENDO-1,4-BETA-XYLANASE A"/>
    <property type="match status" value="1"/>
</dbReference>
<comment type="catalytic activity">
    <reaction evidence="1 12">
        <text>Endohydrolysis of (1-&gt;4)-beta-D-xylosidic linkages in xylans.</text>
        <dbReference type="EC" id="3.2.1.8"/>
    </reaction>
</comment>
<feature type="active site" description="Nucleophile" evidence="11">
    <location>
        <position position="622"/>
    </location>
</feature>
<dbReference type="InterPro" id="IPR017853">
    <property type="entry name" value="GH"/>
</dbReference>
<evidence type="ECO:0000256" key="5">
    <source>
        <dbReference type="ARBA" id="ARBA00022729"/>
    </source>
</evidence>
<dbReference type="GO" id="GO:0045493">
    <property type="term" value="P:xylan catabolic process"/>
    <property type="evidence" value="ECO:0007669"/>
    <property type="project" value="UniProtKB-UniPathway"/>
</dbReference>
<keyword evidence="6" id="KW-0677">Repeat</keyword>
<dbReference type="SUPFAM" id="SSF49785">
    <property type="entry name" value="Galactose-binding domain-like"/>
    <property type="match status" value="2"/>
</dbReference>
<dbReference type="Gene3D" id="2.60.40.1190">
    <property type="match status" value="1"/>
</dbReference>
<dbReference type="EC" id="3.2.1.8" evidence="12"/>
<feature type="compositionally biased region" description="Gly residues" evidence="13">
    <location>
        <begin position="903"/>
        <end position="923"/>
    </location>
</feature>
<sequence>MGKMFKQAITSLLAAILLIPLGWLAPAAGASATSSADSAQRPARTVYHETFADGKGKAVQSGGVSLTPLTGKVFDGNDDGAALYVSNRSNDYDAVDFKFADIGLVNGKTYTVTASVYVDANENVPSGANAVLQTVDSYSTLEEADFVAGSALILTRDFTVDTSKDSALRIKSNNEGATVPFYIGDVLFTEKASSGGGDPEPPRPPAKDFTPITFEDQKSGGFEGRATTETLTVTNEANHTTDGSYALKVEDRSDTWHGPSLRVEQYIDKGSEYKITAWVKLIDPANSQIQLSTQIGNGGSASYVTLADKTINASDDWVKLEGIYRYNSISSEYITIYIESPHATASFYIDDISFEKLSSEPTEIEKDLPPIKQVYQDKFLIGNAISAEDLEGIRLELLSMHHNIATAGNAMKPDALQPEKGNFTFDAADRMVNKVLDEGLQMHGHVLVWHQQTKDWMHTDIVNNVPLSREEALNNMKTHIRTVVEHFGERVISWDVVNEAMADNPPNPTDWKEALRKSPWYQAIGPDFVEQAFLATREVLDEKGWDIELYYNDYNDDNHNKAEAIYRMVKEINENYAKTHPGKLLIDGVGMQGHYSVNTNPTNVELSLKKFISLGVEVSITELDIQAGSDYQLSDKLADAQGYLYAQLFKMYKEHADHIARVTFWGLDDGSSWRASSNPLLFNKKLLAKPAYYAVIDPDKFIAEHEPEYSEAKRSTAAFATPVIDGSMDAVWNNTASMPINQYQMAWQGASGVAKALWDDKNLYVLIQVSDAQLDKSSDNAWEQDSVEVFLDENNARTSFYQGDDGQYRINFDNETSFNPPTIAEGFESATQVSGSNYTVEMKIPFKSITPTNNLLIGFDAQINDAKDGARQSVAAWNDTTGNGYQDTSIFGVLSLIGKPGNPSGGSGDSSGGSRGGRGGRGGASSSHGNKDGSTNSDTSNNGSTNAQQIGTIEAKDGMVTIKPGVKIDNGRATGAITSDQLDNALEQAPPAANGRKQIIIDVLEQPDTESYEIQLPIRHMKNHEPFMLLLKMKNAALQIPSTLLAGVATDAEHASIRVGSASTEGLNAAAATLQQQIGNRPMVELSVIAGDKAIAWTNPNSSVKIALPYTPSAEELSHPDHIVVLYIDGNGNATPIPNGRYDAATGTVAFQTTPLGTFAVTYVSRSFDDLQNVSWAKQAIDALAARELIKGTDDQSFYPEATITRADFISLLITTLELKSAGHSEVAFSDVPATAYYKDALAIARELGIAAGFTDNTFRPDSPISRQDMMALSARALAAVGKPFEGSAALDAYTDAGSIAAYAKDNITSLVKNGFVAGKNDKLAPNEPLTRAEAAVMLYRIWKL</sequence>
<dbReference type="InterPro" id="IPR001000">
    <property type="entry name" value="GH10_dom"/>
</dbReference>